<comment type="caution">
    <text evidence="2">The sequence shown here is derived from an EMBL/GenBank/DDBJ whole genome shotgun (WGS) entry which is preliminary data.</text>
</comment>
<keyword evidence="1" id="KW-0472">Membrane</keyword>
<dbReference type="Proteomes" id="UP000636709">
    <property type="component" value="Unassembled WGS sequence"/>
</dbReference>
<keyword evidence="1" id="KW-1133">Transmembrane helix</keyword>
<sequence length="93" mass="10156">MLHRRNMHLERILSISSLSVLSVKLAGFTWVLNGTLRLIINLCSCELGRSLALSFSGRSSFLPCGLCGCTGTALSLMGPLFPLMPGGKSFWRR</sequence>
<keyword evidence="1" id="KW-0812">Transmembrane</keyword>
<feature type="transmembrane region" description="Helical" evidence="1">
    <location>
        <begin position="12"/>
        <end position="32"/>
    </location>
</feature>
<evidence type="ECO:0000313" key="2">
    <source>
        <dbReference type="EMBL" id="KAF8641594.1"/>
    </source>
</evidence>
<gene>
    <name evidence="2" type="ORF">HU200_067785</name>
</gene>
<accession>A0A834ZZV3</accession>
<reference evidence="2" key="1">
    <citation type="submission" date="2020-07" db="EMBL/GenBank/DDBJ databases">
        <title>Genome sequence and genetic diversity analysis of an under-domesticated orphan crop, white fonio (Digitaria exilis).</title>
        <authorList>
            <person name="Bennetzen J.L."/>
            <person name="Chen S."/>
            <person name="Ma X."/>
            <person name="Wang X."/>
            <person name="Yssel A.E.J."/>
            <person name="Chaluvadi S.R."/>
            <person name="Johnson M."/>
            <person name="Gangashetty P."/>
            <person name="Hamidou F."/>
            <person name="Sanogo M.D."/>
            <person name="Zwaenepoel A."/>
            <person name="Wallace J."/>
            <person name="Van De Peer Y."/>
            <person name="Van Deynze A."/>
        </authorList>
    </citation>
    <scope>NUCLEOTIDE SEQUENCE</scope>
    <source>
        <tissue evidence="2">Leaves</tissue>
    </source>
</reference>
<name>A0A834ZZV3_9POAL</name>
<organism evidence="2 3">
    <name type="scientific">Digitaria exilis</name>
    <dbReference type="NCBI Taxonomy" id="1010633"/>
    <lineage>
        <taxon>Eukaryota</taxon>
        <taxon>Viridiplantae</taxon>
        <taxon>Streptophyta</taxon>
        <taxon>Embryophyta</taxon>
        <taxon>Tracheophyta</taxon>
        <taxon>Spermatophyta</taxon>
        <taxon>Magnoliopsida</taxon>
        <taxon>Liliopsida</taxon>
        <taxon>Poales</taxon>
        <taxon>Poaceae</taxon>
        <taxon>PACMAD clade</taxon>
        <taxon>Panicoideae</taxon>
        <taxon>Panicodae</taxon>
        <taxon>Paniceae</taxon>
        <taxon>Anthephorinae</taxon>
        <taxon>Digitaria</taxon>
    </lineage>
</organism>
<dbReference type="EMBL" id="JACEFO010003314">
    <property type="protein sequence ID" value="KAF8641594.1"/>
    <property type="molecule type" value="Genomic_DNA"/>
</dbReference>
<proteinExistence type="predicted"/>
<feature type="transmembrane region" description="Helical" evidence="1">
    <location>
        <begin position="60"/>
        <end position="83"/>
    </location>
</feature>
<evidence type="ECO:0000313" key="3">
    <source>
        <dbReference type="Proteomes" id="UP000636709"/>
    </source>
</evidence>
<dbReference type="AlphaFoldDB" id="A0A834ZZV3"/>
<evidence type="ECO:0000256" key="1">
    <source>
        <dbReference type="SAM" id="Phobius"/>
    </source>
</evidence>
<keyword evidence="3" id="KW-1185">Reference proteome</keyword>
<protein>
    <submittedName>
        <fullName evidence="2">Uncharacterized protein</fullName>
    </submittedName>
</protein>